<protein>
    <submittedName>
        <fullName evidence="1">Uncharacterized protein</fullName>
    </submittedName>
</protein>
<organism evidence="1 2">
    <name type="scientific">Portunus trituberculatus</name>
    <name type="common">Swimming crab</name>
    <name type="synonym">Neptunus trituberculatus</name>
    <dbReference type="NCBI Taxonomy" id="210409"/>
    <lineage>
        <taxon>Eukaryota</taxon>
        <taxon>Metazoa</taxon>
        <taxon>Ecdysozoa</taxon>
        <taxon>Arthropoda</taxon>
        <taxon>Crustacea</taxon>
        <taxon>Multicrustacea</taxon>
        <taxon>Malacostraca</taxon>
        <taxon>Eumalacostraca</taxon>
        <taxon>Eucarida</taxon>
        <taxon>Decapoda</taxon>
        <taxon>Pleocyemata</taxon>
        <taxon>Brachyura</taxon>
        <taxon>Eubrachyura</taxon>
        <taxon>Portunoidea</taxon>
        <taxon>Portunidae</taxon>
        <taxon>Portuninae</taxon>
        <taxon>Portunus</taxon>
    </lineage>
</organism>
<evidence type="ECO:0000313" key="1">
    <source>
        <dbReference type="EMBL" id="MPC88888.1"/>
    </source>
</evidence>
<reference evidence="1 2" key="1">
    <citation type="submission" date="2019-05" db="EMBL/GenBank/DDBJ databases">
        <title>Another draft genome of Portunus trituberculatus and its Hox gene families provides insights of decapod evolution.</title>
        <authorList>
            <person name="Jeong J.-H."/>
            <person name="Song I."/>
            <person name="Kim S."/>
            <person name="Choi T."/>
            <person name="Kim D."/>
            <person name="Ryu S."/>
            <person name="Kim W."/>
        </authorList>
    </citation>
    <scope>NUCLEOTIDE SEQUENCE [LARGE SCALE GENOMIC DNA]</scope>
    <source>
        <tissue evidence="1">Muscle</tissue>
    </source>
</reference>
<dbReference type="Proteomes" id="UP000324222">
    <property type="component" value="Unassembled WGS sequence"/>
</dbReference>
<accession>A0A5B7J7K2</accession>
<gene>
    <name evidence="1" type="ORF">E2C01_083811</name>
</gene>
<comment type="caution">
    <text evidence="1">The sequence shown here is derived from an EMBL/GenBank/DDBJ whole genome shotgun (WGS) entry which is preliminary data.</text>
</comment>
<sequence length="26" mass="3008">MQIKSSNHTQKSSIPCRIFTFILLTI</sequence>
<dbReference type="AlphaFoldDB" id="A0A5B7J7K2"/>
<name>A0A5B7J7K2_PORTR</name>
<evidence type="ECO:0000313" key="2">
    <source>
        <dbReference type="Proteomes" id="UP000324222"/>
    </source>
</evidence>
<keyword evidence="2" id="KW-1185">Reference proteome</keyword>
<dbReference type="EMBL" id="VSRR010079257">
    <property type="protein sequence ID" value="MPC88888.1"/>
    <property type="molecule type" value="Genomic_DNA"/>
</dbReference>
<proteinExistence type="predicted"/>